<feature type="compositionally biased region" description="Acidic residues" evidence="1">
    <location>
        <begin position="1"/>
        <end position="27"/>
    </location>
</feature>
<dbReference type="EMBL" id="OOIL02000230">
    <property type="protein sequence ID" value="VFQ62387.1"/>
    <property type="molecule type" value="Genomic_DNA"/>
</dbReference>
<protein>
    <submittedName>
        <fullName evidence="2">Uncharacterized protein</fullName>
    </submittedName>
</protein>
<feature type="compositionally biased region" description="Basic and acidic residues" evidence="1">
    <location>
        <begin position="70"/>
        <end position="86"/>
    </location>
</feature>
<evidence type="ECO:0000313" key="2">
    <source>
        <dbReference type="EMBL" id="VFQ62387.1"/>
    </source>
</evidence>
<keyword evidence="3" id="KW-1185">Reference proteome</keyword>
<evidence type="ECO:0000256" key="1">
    <source>
        <dbReference type="SAM" id="MobiDB-lite"/>
    </source>
</evidence>
<accession>A0A484KGT0</accession>
<dbReference type="AlphaFoldDB" id="A0A484KGT0"/>
<evidence type="ECO:0000313" key="3">
    <source>
        <dbReference type="Proteomes" id="UP000595140"/>
    </source>
</evidence>
<name>A0A484KGT0_9ASTE</name>
<reference evidence="2 3" key="1">
    <citation type="submission" date="2018-04" db="EMBL/GenBank/DDBJ databases">
        <authorList>
            <person name="Vogel A."/>
        </authorList>
    </citation>
    <scope>NUCLEOTIDE SEQUENCE [LARGE SCALE GENOMIC DNA]</scope>
</reference>
<sequence>MSFEDGESENFDASDVEDRESESDDAGSDSSPLPNASWVIGNSESEKSELELEYEPKQDFESELDIDQVVEEKHDKNPMPDVEMRNHSNVTVT</sequence>
<feature type="compositionally biased region" description="Basic and acidic residues" evidence="1">
    <location>
        <begin position="44"/>
        <end position="60"/>
    </location>
</feature>
<gene>
    <name evidence="2" type="ORF">CCAM_LOCUS4163</name>
</gene>
<dbReference type="Proteomes" id="UP000595140">
    <property type="component" value="Unassembled WGS sequence"/>
</dbReference>
<organism evidence="2 3">
    <name type="scientific">Cuscuta campestris</name>
    <dbReference type="NCBI Taxonomy" id="132261"/>
    <lineage>
        <taxon>Eukaryota</taxon>
        <taxon>Viridiplantae</taxon>
        <taxon>Streptophyta</taxon>
        <taxon>Embryophyta</taxon>
        <taxon>Tracheophyta</taxon>
        <taxon>Spermatophyta</taxon>
        <taxon>Magnoliopsida</taxon>
        <taxon>eudicotyledons</taxon>
        <taxon>Gunneridae</taxon>
        <taxon>Pentapetalae</taxon>
        <taxon>asterids</taxon>
        <taxon>lamiids</taxon>
        <taxon>Solanales</taxon>
        <taxon>Convolvulaceae</taxon>
        <taxon>Cuscuteae</taxon>
        <taxon>Cuscuta</taxon>
        <taxon>Cuscuta subgen. Grammica</taxon>
        <taxon>Cuscuta sect. Cleistogrammica</taxon>
    </lineage>
</organism>
<proteinExistence type="predicted"/>
<feature type="region of interest" description="Disordered" evidence="1">
    <location>
        <begin position="1"/>
        <end position="93"/>
    </location>
</feature>